<gene>
    <name evidence="1" type="ORF">NI17_014475</name>
</gene>
<dbReference type="OrthoDB" id="331146at2"/>
<dbReference type="KEGG" id="thao:NI17_014475"/>
<dbReference type="Pfam" id="PF02627">
    <property type="entry name" value="CMD"/>
    <property type="match status" value="1"/>
</dbReference>
<sequence>MKLAQTAPGPSAAFAAVDRSLREGPLDPVLRELVKIRASQLNGCVYCLDMHAAEARSNGEREDRLLQLVVWPESELFTDAERAALAYTDQATRLVDGVDDPTWDALAEHFTTEEIGALVAQVALINAYNRIGVPTRRRPGD</sequence>
<dbReference type="AlphaFoldDB" id="A0A399G7L7"/>
<dbReference type="GO" id="GO:0051920">
    <property type="term" value="F:peroxiredoxin activity"/>
    <property type="evidence" value="ECO:0007669"/>
    <property type="project" value="InterPro"/>
</dbReference>
<dbReference type="NCBIfam" id="TIGR00778">
    <property type="entry name" value="ahpD_dom"/>
    <property type="match status" value="1"/>
</dbReference>
<dbReference type="PANTHER" id="PTHR34846">
    <property type="entry name" value="4-CARBOXYMUCONOLACTONE DECARBOXYLASE FAMILY PROTEIN (AFU_ORTHOLOGUE AFUA_6G11590)"/>
    <property type="match status" value="1"/>
</dbReference>
<protein>
    <submittedName>
        <fullName evidence="1">Carboxymuconolactone decarboxylase family protein</fullName>
    </submittedName>
</protein>
<dbReference type="Gene3D" id="1.20.1290.10">
    <property type="entry name" value="AhpD-like"/>
    <property type="match status" value="1"/>
</dbReference>
<dbReference type="Proteomes" id="UP000265719">
    <property type="component" value="Chromosome"/>
</dbReference>
<proteinExistence type="predicted"/>
<dbReference type="EMBL" id="CP063196">
    <property type="protein sequence ID" value="UOE22064.1"/>
    <property type="molecule type" value="Genomic_DNA"/>
</dbReference>
<evidence type="ECO:0000313" key="1">
    <source>
        <dbReference type="EMBL" id="UOE22064.1"/>
    </source>
</evidence>
<keyword evidence="2" id="KW-1185">Reference proteome</keyword>
<name>A0A399G7L7_9ACTN</name>
<organism evidence="1 2">
    <name type="scientific">Thermobifida halotolerans</name>
    <dbReference type="NCBI Taxonomy" id="483545"/>
    <lineage>
        <taxon>Bacteria</taxon>
        <taxon>Bacillati</taxon>
        <taxon>Actinomycetota</taxon>
        <taxon>Actinomycetes</taxon>
        <taxon>Streptosporangiales</taxon>
        <taxon>Nocardiopsidaceae</taxon>
        <taxon>Thermobifida</taxon>
    </lineage>
</organism>
<dbReference type="InterPro" id="IPR003779">
    <property type="entry name" value="CMD-like"/>
</dbReference>
<dbReference type="InterPro" id="IPR004675">
    <property type="entry name" value="AhpD_core"/>
</dbReference>
<dbReference type="SUPFAM" id="SSF69118">
    <property type="entry name" value="AhpD-like"/>
    <property type="match status" value="1"/>
</dbReference>
<dbReference type="InterPro" id="IPR029032">
    <property type="entry name" value="AhpD-like"/>
</dbReference>
<reference evidence="1" key="1">
    <citation type="submission" date="2020-10" db="EMBL/GenBank/DDBJ databases">
        <title>De novo genome project of the cellulose decomposer Thermobifida halotolerans type strain.</title>
        <authorList>
            <person name="Nagy I."/>
            <person name="Horvath B."/>
            <person name="Kukolya J."/>
            <person name="Nagy I."/>
            <person name="Orsini M."/>
        </authorList>
    </citation>
    <scope>NUCLEOTIDE SEQUENCE</scope>
    <source>
        <strain evidence="1">DSM 44931</strain>
    </source>
</reference>
<evidence type="ECO:0000313" key="2">
    <source>
        <dbReference type="Proteomes" id="UP000265719"/>
    </source>
</evidence>
<accession>A0A399G7L7</accession>
<dbReference type="PANTHER" id="PTHR34846:SF10">
    <property type="entry name" value="CYTOPLASMIC PROTEIN"/>
    <property type="match status" value="1"/>
</dbReference>